<dbReference type="SUPFAM" id="SSF56747">
    <property type="entry name" value="Prim-pol domain"/>
    <property type="match status" value="1"/>
</dbReference>
<dbReference type="EMBL" id="SIHJ01000004">
    <property type="protein sequence ID" value="TWT31162.1"/>
    <property type="molecule type" value="Genomic_DNA"/>
</dbReference>
<feature type="compositionally biased region" description="Basic and acidic residues" evidence="2">
    <location>
        <begin position="832"/>
        <end position="842"/>
    </location>
</feature>
<reference evidence="4 5" key="1">
    <citation type="submission" date="2019-02" db="EMBL/GenBank/DDBJ databases">
        <title>Deep-cultivation of Planctomycetes and their phenomic and genomic characterization uncovers novel biology.</title>
        <authorList>
            <person name="Wiegand S."/>
            <person name="Jogler M."/>
            <person name="Boedeker C."/>
            <person name="Pinto D."/>
            <person name="Vollmers J."/>
            <person name="Rivas-Marin E."/>
            <person name="Kohn T."/>
            <person name="Peeters S.H."/>
            <person name="Heuer A."/>
            <person name="Rast P."/>
            <person name="Oberbeckmann S."/>
            <person name="Bunk B."/>
            <person name="Jeske O."/>
            <person name="Meyerdierks A."/>
            <person name="Storesund J.E."/>
            <person name="Kallscheuer N."/>
            <person name="Luecker S."/>
            <person name="Lage O.M."/>
            <person name="Pohl T."/>
            <person name="Merkel B.J."/>
            <person name="Hornburger P."/>
            <person name="Mueller R.-W."/>
            <person name="Bruemmer F."/>
            <person name="Labrenz M."/>
            <person name="Spormann A.M."/>
            <person name="Op Den Camp H."/>
            <person name="Overmann J."/>
            <person name="Amann R."/>
            <person name="Jetten M.S.M."/>
            <person name="Mascher T."/>
            <person name="Medema M.H."/>
            <person name="Devos D.P."/>
            <person name="Kaster A.-K."/>
            <person name="Ovreas L."/>
            <person name="Rohde M."/>
            <person name="Galperin M.Y."/>
            <person name="Jogler C."/>
        </authorList>
    </citation>
    <scope>NUCLEOTIDE SEQUENCE [LARGE SCALE GENOMIC DNA]</scope>
    <source>
        <strain evidence="4 5">KOR34</strain>
    </source>
</reference>
<evidence type="ECO:0000313" key="4">
    <source>
        <dbReference type="EMBL" id="TWT31162.1"/>
    </source>
</evidence>
<dbReference type="RefSeq" id="WP_197531671.1">
    <property type="nucleotide sequence ID" value="NZ_SIHJ01000004.1"/>
</dbReference>
<dbReference type="Proteomes" id="UP000316714">
    <property type="component" value="Unassembled WGS sequence"/>
</dbReference>
<evidence type="ECO:0000256" key="1">
    <source>
        <dbReference type="SAM" id="Coils"/>
    </source>
</evidence>
<evidence type="ECO:0000259" key="3">
    <source>
        <dbReference type="SMART" id="SM00943"/>
    </source>
</evidence>
<accession>A0A5C5V086</accession>
<evidence type="ECO:0000256" key="2">
    <source>
        <dbReference type="SAM" id="MobiDB-lite"/>
    </source>
</evidence>
<dbReference type="AlphaFoldDB" id="A0A5C5V086"/>
<evidence type="ECO:0000313" key="5">
    <source>
        <dbReference type="Proteomes" id="UP000316714"/>
    </source>
</evidence>
<protein>
    <recommendedName>
        <fullName evidence="3">DNA primase/polymerase bifunctional N-terminal domain-containing protein</fullName>
    </recommendedName>
</protein>
<feature type="region of interest" description="Disordered" evidence="2">
    <location>
        <begin position="350"/>
        <end position="395"/>
    </location>
</feature>
<sequence>MSTLAELNGHARPSDYAFAYLAAGLSPVPVNVDGSKTPRGTWKRFQTQAATEAELATQFLADNVGVGICYGAGSGNAELIDVDEEASYQPWADEVERSAPGLLAKLCIIKTPRPGRHVVYRCEHVEHNQKLAMRLATPEELQDKPGEPTKTKIETRGQGGFAIAPGGDPAAHPSGRPYVHVAGPPLTELSTITVEERGVLFRAARLLNEVVEVEPDEMKVPDAAYYGKNAAQPQAATTTYADPSARTPGDDFNARASWEEILVPHGWTKSHAMGDVQHWTRPGKDQGTSATTGLKSKHGNDLLCVFSTSAHPFPGANGSPCSTHTKFGAYCLLNHNGDFAAAARQLASEGYGDAPQRPGMPNWMPDDERDFGDVPGPTPKTPKRSEPIPPPQPYPVGSLPAELSEFVESAASALDVCPSTIALPALATCAAAIGNARQVRVTPSWSEVCAIFTANIGRSGSRKSPALSAAAGPLNNLDFDCTDAHQESLEQYEEDNARFQIRLKEWRKSPDEPKPEPPAVPIEHRHVASNCTTEKLAVLLKDNPRGLLCLHDELASLLGNMDRYAGGGGKVSGDVPFYLSAYNAQPYRHDRKTSASVFLRRPLLSIAGGCQPSIFNQAMSEENRENGLLARFLLTFPDDRTHKWVDGDRVNSFTYSQLVTDLAELQPAGFDGKKIVPESIGLDDGARGQFKEWFEEIQEERQLAQDLEAAALAKLEGAAARVAMVFHCVRAASEEPVDPFTIDGDTMRSALTVMRWQRGETLRAYRALEANSEVRNRQRLAHWLTDRFGGVVTPRDLQRNKPAKYATADDAEQALNELHASGLGEWKAPANDGKRGRPKREFVVSCPGSPGH</sequence>
<keyword evidence="1" id="KW-0175">Coiled coil</keyword>
<dbReference type="InterPro" id="IPR025048">
    <property type="entry name" value="DUF3987"/>
</dbReference>
<organism evidence="4 5">
    <name type="scientific">Posidoniimonas corsicana</name>
    <dbReference type="NCBI Taxonomy" id="1938618"/>
    <lineage>
        <taxon>Bacteria</taxon>
        <taxon>Pseudomonadati</taxon>
        <taxon>Planctomycetota</taxon>
        <taxon>Planctomycetia</taxon>
        <taxon>Pirellulales</taxon>
        <taxon>Lacipirellulaceae</taxon>
        <taxon>Posidoniimonas</taxon>
    </lineage>
</organism>
<keyword evidence="5" id="KW-1185">Reference proteome</keyword>
<dbReference type="InterPro" id="IPR015330">
    <property type="entry name" value="DNA_primase/pol_bifunc_N"/>
</dbReference>
<feature type="coiled-coil region" evidence="1">
    <location>
        <begin position="482"/>
        <end position="509"/>
    </location>
</feature>
<feature type="region of interest" description="Disordered" evidence="2">
    <location>
        <begin position="825"/>
        <end position="852"/>
    </location>
</feature>
<gene>
    <name evidence="4" type="ORF">KOR34_45380</name>
</gene>
<proteinExistence type="predicted"/>
<name>A0A5C5V086_9BACT</name>
<dbReference type="Gene3D" id="3.30.720.160">
    <property type="entry name" value="Bifunctional DNA primase/polymerase, N-terminal"/>
    <property type="match status" value="1"/>
</dbReference>
<dbReference type="Pfam" id="PF13148">
    <property type="entry name" value="DUF3987"/>
    <property type="match status" value="1"/>
</dbReference>
<dbReference type="SMART" id="SM00943">
    <property type="entry name" value="Prim-Pol"/>
    <property type="match status" value="1"/>
</dbReference>
<comment type="caution">
    <text evidence="4">The sequence shown here is derived from an EMBL/GenBank/DDBJ whole genome shotgun (WGS) entry which is preliminary data.</text>
</comment>
<feature type="domain" description="DNA primase/polymerase bifunctional N-terminal" evidence="3">
    <location>
        <begin position="17"/>
        <end position="189"/>
    </location>
</feature>
<dbReference type="Pfam" id="PF09250">
    <property type="entry name" value="Prim-Pol"/>
    <property type="match status" value="1"/>
</dbReference>